<feature type="region of interest" description="Disordered" evidence="3">
    <location>
        <begin position="436"/>
        <end position="455"/>
    </location>
</feature>
<dbReference type="AlphaFoldDB" id="A0A6A1WC48"/>
<dbReference type="PANTHER" id="PTHR22975:SF9">
    <property type="entry name" value="ECHINUS SPLICE FORM 3"/>
    <property type="match status" value="1"/>
</dbReference>
<dbReference type="GO" id="GO:0016787">
    <property type="term" value="F:hydrolase activity"/>
    <property type="evidence" value="ECO:0007669"/>
    <property type="project" value="UniProtKB-KW"/>
</dbReference>
<dbReference type="OrthoDB" id="1839031at2759"/>
<reference evidence="4 5" key="1">
    <citation type="journal article" date="2019" name="Plant Biotechnol. J.">
        <title>The red bayberry genome and genetic basis of sex determination.</title>
        <authorList>
            <person name="Jia H.M."/>
            <person name="Jia H.J."/>
            <person name="Cai Q.L."/>
            <person name="Wang Y."/>
            <person name="Zhao H.B."/>
            <person name="Yang W.F."/>
            <person name="Wang G.Y."/>
            <person name="Li Y.H."/>
            <person name="Zhan D.L."/>
            <person name="Shen Y.T."/>
            <person name="Niu Q.F."/>
            <person name="Chang L."/>
            <person name="Qiu J."/>
            <person name="Zhao L."/>
            <person name="Xie H.B."/>
            <person name="Fu W.Y."/>
            <person name="Jin J."/>
            <person name="Li X.W."/>
            <person name="Jiao Y."/>
            <person name="Zhou C.C."/>
            <person name="Tu T."/>
            <person name="Chai C.Y."/>
            <person name="Gao J.L."/>
            <person name="Fan L.J."/>
            <person name="van de Weg E."/>
            <person name="Wang J.Y."/>
            <person name="Gao Z.S."/>
        </authorList>
    </citation>
    <scope>NUCLEOTIDE SEQUENCE [LARGE SCALE GENOMIC DNA]</scope>
    <source>
        <tissue evidence="4">Leaves</tissue>
    </source>
</reference>
<dbReference type="InterPro" id="IPR052398">
    <property type="entry name" value="Ubiquitin_hydrolase_53/54"/>
</dbReference>
<feature type="region of interest" description="Disordered" evidence="3">
    <location>
        <begin position="222"/>
        <end position="248"/>
    </location>
</feature>
<organism evidence="4 5">
    <name type="scientific">Morella rubra</name>
    <name type="common">Chinese bayberry</name>
    <dbReference type="NCBI Taxonomy" id="262757"/>
    <lineage>
        <taxon>Eukaryota</taxon>
        <taxon>Viridiplantae</taxon>
        <taxon>Streptophyta</taxon>
        <taxon>Embryophyta</taxon>
        <taxon>Tracheophyta</taxon>
        <taxon>Spermatophyta</taxon>
        <taxon>Magnoliopsida</taxon>
        <taxon>eudicotyledons</taxon>
        <taxon>Gunneridae</taxon>
        <taxon>Pentapetalae</taxon>
        <taxon>rosids</taxon>
        <taxon>fabids</taxon>
        <taxon>Fagales</taxon>
        <taxon>Myricaceae</taxon>
        <taxon>Morella</taxon>
    </lineage>
</organism>
<dbReference type="Proteomes" id="UP000516437">
    <property type="component" value="Chromosome 2"/>
</dbReference>
<feature type="compositionally biased region" description="Basic residues" evidence="3">
    <location>
        <begin position="227"/>
        <end position="240"/>
    </location>
</feature>
<proteinExistence type="predicted"/>
<dbReference type="PANTHER" id="PTHR22975">
    <property type="entry name" value="UBIQUITIN SPECIFIC PROTEINASE"/>
    <property type="match status" value="1"/>
</dbReference>
<sequence>MGSLSTELEAIVPEVADDECVAMVKNDSDSADDGIDDTQDCHSSGTEMIPSFINREIEKFQRWPLCDDILGRTGYSCGLSCLSGKNTLDDEELKGYQEFCSKERIVFSCDFSRLFLDERLLSEELIPTTYQDAIADDGTANLILDARILAIKEVMRQTELKLGLVSTYDYRSIMVHLLKSFMQAQLEDIFDKDAKEKSEAATEALLEELALDSQTDMDRGCGNVGKSKFKKKKKNRQKAKNIKETSGSTEHLPFYEDKAEQTHEESYQLPEIDHIDRVSTTDELEQPQEELSLEERMLAEALECQRKFENEAQLKVDHAEENKKTGEAIGRGCKRDQCACRILKKRGSIPLMGEAIDLAKENKKMVAVGEDVKDQISTVPDVYSENEEAGNGSSEQRLLEQFVSSSSIIVGSMPLMMMGYPKSFWSYVKAANRNVDEEDADDGEDTEQNSHFDVPSSLHLPHRLAALH</sequence>
<accession>A0A6A1WC48</accession>
<keyword evidence="2" id="KW-0378">Hydrolase</keyword>
<evidence type="ECO:0000256" key="2">
    <source>
        <dbReference type="ARBA" id="ARBA00022801"/>
    </source>
</evidence>
<comment type="caution">
    <text evidence="4">The sequence shown here is derived from an EMBL/GenBank/DDBJ whole genome shotgun (WGS) entry which is preliminary data.</text>
</comment>
<evidence type="ECO:0000313" key="5">
    <source>
        <dbReference type="Proteomes" id="UP000516437"/>
    </source>
</evidence>
<gene>
    <name evidence="4" type="ORF">CJ030_MR2G018630</name>
</gene>
<keyword evidence="5" id="KW-1185">Reference proteome</keyword>
<protein>
    <submittedName>
        <fullName evidence="4">Uncharacterized protein</fullName>
    </submittedName>
</protein>
<evidence type="ECO:0000256" key="3">
    <source>
        <dbReference type="SAM" id="MobiDB-lite"/>
    </source>
</evidence>
<evidence type="ECO:0000313" key="4">
    <source>
        <dbReference type="EMBL" id="KAB1222864.1"/>
    </source>
</evidence>
<feature type="compositionally biased region" description="Acidic residues" evidence="3">
    <location>
        <begin position="436"/>
        <end position="447"/>
    </location>
</feature>
<name>A0A6A1WC48_9ROSI</name>
<dbReference type="EMBL" id="RXIC02000020">
    <property type="protein sequence ID" value="KAB1222864.1"/>
    <property type="molecule type" value="Genomic_DNA"/>
</dbReference>
<keyword evidence="1" id="KW-0833">Ubl conjugation pathway</keyword>
<evidence type="ECO:0000256" key="1">
    <source>
        <dbReference type="ARBA" id="ARBA00022786"/>
    </source>
</evidence>